<dbReference type="Proteomes" id="UP001205843">
    <property type="component" value="Unassembled WGS sequence"/>
</dbReference>
<comment type="cofactor">
    <cofactor evidence="2">
        <name>K(+)</name>
        <dbReference type="ChEBI" id="CHEBI:29103"/>
    </cofactor>
</comment>
<dbReference type="InterPro" id="IPR043129">
    <property type="entry name" value="ATPase_NBD"/>
</dbReference>
<dbReference type="GO" id="GO:0005737">
    <property type="term" value="C:cytoplasm"/>
    <property type="evidence" value="ECO:0007669"/>
    <property type="project" value="UniProtKB-SubCell"/>
</dbReference>
<comment type="pathway">
    <text evidence="4 16">Cofactor biosynthesis; coenzyme A biosynthesis; CoA from (R)-pantothenate: step 1/5.</text>
</comment>
<evidence type="ECO:0000256" key="4">
    <source>
        <dbReference type="ARBA" id="ARBA00005225"/>
    </source>
</evidence>
<keyword evidence="18" id="KW-1185">Reference proteome</keyword>
<keyword evidence="9 16" id="KW-0547">Nucleotide-binding</keyword>
<comment type="subcellular location">
    <subcellularLocation>
        <location evidence="3 16">Cytoplasm</location>
    </subcellularLocation>
</comment>
<dbReference type="Pfam" id="PF03309">
    <property type="entry name" value="Pan_kinase"/>
    <property type="match status" value="1"/>
</dbReference>
<comment type="catalytic activity">
    <reaction evidence="1 16">
        <text>(R)-pantothenate + ATP = (R)-4'-phosphopantothenate + ADP + H(+)</text>
        <dbReference type="Rhea" id="RHEA:16373"/>
        <dbReference type="ChEBI" id="CHEBI:10986"/>
        <dbReference type="ChEBI" id="CHEBI:15378"/>
        <dbReference type="ChEBI" id="CHEBI:29032"/>
        <dbReference type="ChEBI" id="CHEBI:30616"/>
        <dbReference type="ChEBI" id="CHEBI:456216"/>
        <dbReference type="EC" id="2.7.1.33"/>
    </reaction>
</comment>
<keyword evidence="11 16" id="KW-0067">ATP-binding</keyword>
<dbReference type="HAMAP" id="MF_01274">
    <property type="entry name" value="Pantothen_kinase_3"/>
    <property type="match status" value="1"/>
</dbReference>
<evidence type="ECO:0000256" key="2">
    <source>
        <dbReference type="ARBA" id="ARBA00001958"/>
    </source>
</evidence>
<name>A0AAE3KE85_9GAMM</name>
<keyword evidence="8 16" id="KW-0808">Transferase</keyword>
<evidence type="ECO:0000256" key="16">
    <source>
        <dbReference type="HAMAP-Rule" id="MF_01274"/>
    </source>
</evidence>
<keyword evidence="10 16" id="KW-0418">Kinase</keyword>
<keyword evidence="16" id="KW-0479">Metal-binding</keyword>
<evidence type="ECO:0000256" key="1">
    <source>
        <dbReference type="ARBA" id="ARBA00001206"/>
    </source>
</evidence>
<keyword evidence="13 16" id="KW-0173">Coenzyme A biosynthesis</keyword>
<evidence type="ECO:0000256" key="13">
    <source>
        <dbReference type="ARBA" id="ARBA00022993"/>
    </source>
</evidence>
<accession>A0AAE3KE85</accession>
<evidence type="ECO:0000256" key="11">
    <source>
        <dbReference type="ARBA" id="ARBA00022840"/>
    </source>
</evidence>
<feature type="binding site" evidence="16">
    <location>
        <position position="123"/>
    </location>
    <ligand>
        <name>K(+)</name>
        <dbReference type="ChEBI" id="CHEBI:29103"/>
    </ligand>
</feature>
<comment type="similarity">
    <text evidence="14 16">Belongs to the type III pantothenate kinase family.</text>
</comment>
<dbReference type="GO" id="GO:0005524">
    <property type="term" value="F:ATP binding"/>
    <property type="evidence" value="ECO:0007669"/>
    <property type="project" value="UniProtKB-UniRule"/>
</dbReference>
<dbReference type="PANTHER" id="PTHR34265">
    <property type="entry name" value="TYPE III PANTOTHENATE KINASE"/>
    <property type="match status" value="1"/>
</dbReference>
<evidence type="ECO:0000256" key="8">
    <source>
        <dbReference type="ARBA" id="ARBA00022679"/>
    </source>
</evidence>
<dbReference type="GO" id="GO:0046872">
    <property type="term" value="F:metal ion binding"/>
    <property type="evidence" value="ECO:0007669"/>
    <property type="project" value="UniProtKB-KW"/>
</dbReference>
<feature type="binding site" evidence="16">
    <location>
        <position position="126"/>
    </location>
    <ligand>
        <name>ATP</name>
        <dbReference type="ChEBI" id="CHEBI:30616"/>
    </ligand>
</feature>
<feature type="binding site" evidence="16">
    <location>
        <begin position="101"/>
        <end position="104"/>
    </location>
    <ligand>
        <name>substrate</name>
    </ligand>
</feature>
<organism evidence="17 18">
    <name type="scientific">Natronocella acetinitrilica</name>
    <dbReference type="NCBI Taxonomy" id="414046"/>
    <lineage>
        <taxon>Bacteria</taxon>
        <taxon>Pseudomonadati</taxon>
        <taxon>Pseudomonadota</taxon>
        <taxon>Gammaproteobacteria</taxon>
        <taxon>Chromatiales</taxon>
        <taxon>Ectothiorhodospiraceae</taxon>
        <taxon>Natronocella</taxon>
    </lineage>
</organism>
<feature type="binding site" evidence="16">
    <location>
        <begin position="6"/>
        <end position="13"/>
    </location>
    <ligand>
        <name>ATP</name>
        <dbReference type="ChEBI" id="CHEBI:30616"/>
    </ligand>
</feature>
<evidence type="ECO:0000256" key="6">
    <source>
        <dbReference type="ARBA" id="ARBA00012102"/>
    </source>
</evidence>
<dbReference type="AlphaFoldDB" id="A0AAE3KE85"/>
<dbReference type="NCBIfam" id="TIGR00671">
    <property type="entry name" value="baf"/>
    <property type="match status" value="1"/>
</dbReference>
<evidence type="ECO:0000313" key="17">
    <source>
        <dbReference type="EMBL" id="MCP1677193.1"/>
    </source>
</evidence>
<dbReference type="GO" id="GO:0004594">
    <property type="term" value="F:pantothenate kinase activity"/>
    <property type="evidence" value="ECO:0007669"/>
    <property type="project" value="UniProtKB-UniRule"/>
</dbReference>
<evidence type="ECO:0000256" key="12">
    <source>
        <dbReference type="ARBA" id="ARBA00022958"/>
    </source>
</evidence>
<comment type="caution">
    <text evidence="17">The sequence shown here is derived from an EMBL/GenBank/DDBJ whole genome shotgun (WGS) entry which is preliminary data.</text>
</comment>
<dbReference type="RefSeq" id="WP_253485553.1">
    <property type="nucleotide sequence ID" value="NZ_JALJXV010000016.1"/>
</dbReference>
<evidence type="ECO:0000256" key="7">
    <source>
        <dbReference type="ARBA" id="ARBA00022490"/>
    </source>
</evidence>
<evidence type="ECO:0000256" key="15">
    <source>
        <dbReference type="ARBA" id="ARBA00040883"/>
    </source>
</evidence>
<comment type="subunit">
    <text evidence="5 16">Homodimer.</text>
</comment>
<keyword evidence="7 16" id="KW-0963">Cytoplasm</keyword>
<keyword evidence="12 16" id="KW-0630">Potassium</keyword>
<proteinExistence type="inferred from homology"/>
<comment type="function">
    <text evidence="16">Catalyzes the phosphorylation of pantothenate (Pan), the first step in CoA biosynthesis.</text>
</comment>
<evidence type="ECO:0000256" key="9">
    <source>
        <dbReference type="ARBA" id="ARBA00022741"/>
    </source>
</evidence>
<dbReference type="PANTHER" id="PTHR34265:SF1">
    <property type="entry name" value="TYPE III PANTOTHENATE KINASE"/>
    <property type="match status" value="1"/>
</dbReference>
<reference evidence="17" key="1">
    <citation type="submission" date="2022-03" db="EMBL/GenBank/DDBJ databases">
        <title>Genomic Encyclopedia of Type Strains, Phase III (KMG-III): the genomes of soil and plant-associated and newly described type strains.</title>
        <authorList>
            <person name="Whitman W."/>
        </authorList>
    </citation>
    <scope>NUCLEOTIDE SEQUENCE</scope>
    <source>
        <strain evidence="17">ANL 6-2</strain>
    </source>
</reference>
<gene>
    <name evidence="16" type="primary">coaX</name>
    <name evidence="17" type="ORF">J2T57_004370</name>
</gene>
<feature type="active site" description="Proton acceptor" evidence="16">
    <location>
        <position position="103"/>
    </location>
</feature>
<evidence type="ECO:0000256" key="5">
    <source>
        <dbReference type="ARBA" id="ARBA00011738"/>
    </source>
</evidence>
<protein>
    <recommendedName>
        <fullName evidence="15 16">Type III pantothenate kinase</fullName>
        <ecNumber evidence="6 16">2.7.1.33</ecNumber>
    </recommendedName>
    <alternativeName>
        <fullName evidence="16">PanK-III</fullName>
    </alternativeName>
    <alternativeName>
        <fullName evidence="16">Pantothenic acid kinase</fullName>
    </alternativeName>
</protein>
<sequence length="247" mass="26464">MNLLIDIGNSRIKWRAAEQRRLQLGDAVPRGGQDALQRLKTAWSSLPAPDTVLATSVADPASHADLQALVSRLWRRDMQFLTSVPEQLGVRNAYPIPGNLGPDRWAALLGAWVRGLAPCCIVDAGTAVTIDVLDCTGQYRGGMIFAGLGLSRRALTERAHRLPPIVDGDLPPLATDTVEAIRLGTTEALIGAVARGVQRCRQQHRDLRLLVTGGDAELLVGSLPELEPQLHADLVFQGLAAVAEEGG</sequence>
<dbReference type="SUPFAM" id="SSF53067">
    <property type="entry name" value="Actin-like ATPase domain"/>
    <property type="match status" value="2"/>
</dbReference>
<dbReference type="InterPro" id="IPR004619">
    <property type="entry name" value="Type_III_PanK"/>
</dbReference>
<evidence type="ECO:0000256" key="3">
    <source>
        <dbReference type="ARBA" id="ARBA00004496"/>
    </source>
</evidence>
<dbReference type="CDD" id="cd24015">
    <property type="entry name" value="ASKHA_NBD_PanK-III"/>
    <property type="match status" value="1"/>
</dbReference>
<dbReference type="Gene3D" id="3.30.420.40">
    <property type="match status" value="2"/>
</dbReference>
<dbReference type="EC" id="2.7.1.33" evidence="6 16"/>
<evidence type="ECO:0000256" key="10">
    <source>
        <dbReference type="ARBA" id="ARBA00022777"/>
    </source>
</evidence>
<comment type="cofactor">
    <cofactor evidence="16">
        <name>NH4(+)</name>
        <dbReference type="ChEBI" id="CHEBI:28938"/>
    </cofactor>
    <cofactor evidence="16">
        <name>K(+)</name>
        <dbReference type="ChEBI" id="CHEBI:29103"/>
    </cofactor>
    <text evidence="16">A monovalent cation. Ammonium or potassium.</text>
</comment>
<dbReference type="EMBL" id="JALJXV010000016">
    <property type="protein sequence ID" value="MCP1677193.1"/>
    <property type="molecule type" value="Genomic_DNA"/>
</dbReference>
<feature type="binding site" evidence="16">
    <location>
        <position position="177"/>
    </location>
    <ligand>
        <name>substrate</name>
    </ligand>
</feature>
<feature type="binding site" evidence="16">
    <location>
        <position position="94"/>
    </location>
    <ligand>
        <name>substrate</name>
    </ligand>
</feature>
<dbReference type="GO" id="GO:0015937">
    <property type="term" value="P:coenzyme A biosynthetic process"/>
    <property type="evidence" value="ECO:0007669"/>
    <property type="project" value="UniProtKB-UniRule"/>
</dbReference>
<evidence type="ECO:0000256" key="14">
    <source>
        <dbReference type="ARBA" id="ARBA00038036"/>
    </source>
</evidence>
<evidence type="ECO:0000313" key="18">
    <source>
        <dbReference type="Proteomes" id="UP001205843"/>
    </source>
</evidence>